<evidence type="ECO:0000313" key="5">
    <source>
        <dbReference type="EMBL" id="CAG8638080.1"/>
    </source>
</evidence>
<sequence>MLAQELILVAAKESKKEKESKKANDSKKANGVPHAPHATQAAEKLPGNWPKVNVAPPPNEEFTKLVDLSKVSKAPLTTNTTKCDTKDPYCYWTCTGCVRNSTDIVLCPNKLVTFFVVGSRVYERPDILRKAFKAGHQIGIHTWSHHALTSQSDETIISELQWTAAAIKEAINVTPRYIRPPFGDYDDRVRDISNQLGYKVAIWDLDTHDWMATTDKTYQLNWIENNFTQWVNDPKLRNTGHISLEHDLYNETAARVSLVVPILKKANYLIKTIASCLGDRPYVEDVTTDPSDIAAKKADANSPNPTSTLTSDASM</sequence>
<name>A0A9N9DJI7_9GLOM</name>
<evidence type="ECO:0000313" key="6">
    <source>
        <dbReference type="Proteomes" id="UP000789396"/>
    </source>
</evidence>
<dbReference type="Pfam" id="PF01522">
    <property type="entry name" value="Polysacc_deac_1"/>
    <property type="match status" value="1"/>
</dbReference>
<dbReference type="PROSITE" id="PS51677">
    <property type="entry name" value="NODB"/>
    <property type="match status" value="1"/>
</dbReference>
<dbReference type="Proteomes" id="UP000789396">
    <property type="component" value="Unassembled WGS sequence"/>
</dbReference>
<keyword evidence="2" id="KW-0378">Hydrolase</keyword>
<feature type="region of interest" description="Disordered" evidence="3">
    <location>
        <begin position="13"/>
        <end position="49"/>
    </location>
</feature>
<dbReference type="PANTHER" id="PTHR10587:SF133">
    <property type="entry name" value="CHITIN DEACETYLASE 1-RELATED"/>
    <property type="match status" value="1"/>
</dbReference>
<dbReference type="InterPro" id="IPR011330">
    <property type="entry name" value="Glyco_hydro/deAcase_b/a-brl"/>
</dbReference>
<dbReference type="PANTHER" id="PTHR10587">
    <property type="entry name" value="GLYCOSYL TRANSFERASE-RELATED"/>
    <property type="match status" value="1"/>
</dbReference>
<evidence type="ECO:0000256" key="3">
    <source>
        <dbReference type="SAM" id="MobiDB-lite"/>
    </source>
</evidence>
<dbReference type="InterPro" id="IPR002509">
    <property type="entry name" value="NODB_dom"/>
</dbReference>
<evidence type="ECO:0000259" key="4">
    <source>
        <dbReference type="PROSITE" id="PS51677"/>
    </source>
</evidence>
<keyword evidence="1" id="KW-0479">Metal-binding</keyword>
<proteinExistence type="predicted"/>
<dbReference type="OrthoDB" id="407355at2759"/>
<dbReference type="GO" id="GO:0046872">
    <property type="term" value="F:metal ion binding"/>
    <property type="evidence" value="ECO:0007669"/>
    <property type="project" value="UniProtKB-KW"/>
</dbReference>
<dbReference type="GO" id="GO:0005975">
    <property type="term" value="P:carbohydrate metabolic process"/>
    <property type="evidence" value="ECO:0007669"/>
    <property type="project" value="InterPro"/>
</dbReference>
<dbReference type="InterPro" id="IPR050248">
    <property type="entry name" value="Polysacc_deacetylase_ArnD"/>
</dbReference>
<feature type="compositionally biased region" description="Basic and acidic residues" evidence="3">
    <location>
        <begin position="13"/>
        <end position="28"/>
    </location>
</feature>
<comment type="caution">
    <text evidence="5">The sequence shown here is derived from an EMBL/GenBank/DDBJ whole genome shotgun (WGS) entry which is preliminary data.</text>
</comment>
<dbReference type="GO" id="GO:0004099">
    <property type="term" value="F:chitin deacetylase activity"/>
    <property type="evidence" value="ECO:0007669"/>
    <property type="project" value="UniProtKB-ARBA"/>
</dbReference>
<evidence type="ECO:0000256" key="1">
    <source>
        <dbReference type="ARBA" id="ARBA00022723"/>
    </source>
</evidence>
<feature type="domain" description="NodB homology" evidence="4">
    <location>
        <begin position="80"/>
        <end position="271"/>
    </location>
</feature>
<evidence type="ECO:0000256" key="2">
    <source>
        <dbReference type="ARBA" id="ARBA00022801"/>
    </source>
</evidence>
<feature type="compositionally biased region" description="Polar residues" evidence="3">
    <location>
        <begin position="301"/>
        <end position="315"/>
    </location>
</feature>
<dbReference type="GO" id="GO:0016020">
    <property type="term" value="C:membrane"/>
    <property type="evidence" value="ECO:0007669"/>
    <property type="project" value="TreeGrafter"/>
</dbReference>
<dbReference type="Gene3D" id="3.20.20.370">
    <property type="entry name" value="Glycoside hydrolase/deacetylase"/>
    <property type="match status" value="1"/>
</dbReference>
<keyword evidence="6" id="KW-1185">Reference proteome</keyword>
<feature type="non-terminal residue" evidence="5">
    <location>
        <position position="315"/>
    </location>
</feature>
<gene>
    <name evidence="5" type="ORF">RFULGI_LOCUS7974</name>
</gene>
<dbReference type="GO" id="GO:0009272">
    <property type="term" value="P:fungal-type cell wall biogenesis"/>
    <property type="evidence" value="ECO:0007669"/>
    <property type="project" value="UniProtKB-ARBA"/>
</dbReference>
<dbReference type="AlphaFoldDB" id="A0A9N9DJI7"/>
<protein>
    <submittedName>
        <fullName evidence="5">10508_t:CDS:1</fullName>
    </submittedName>
</protein>
<dbReference type="EMBL" id="CAJVPZ010012255">
    <property type="protein sequence ID" value="CAG8638080.1"/>
    <property type="molecule type" value="Genomic_DNA"/>
</dbReference>
<reference evidence="5" key="1">
    <citation type="submission" date="2021-06" db="EMBL/GenBank/DDBJ databases">
        <authorList>
            <person name="Kallberg Y."/>
            <person name="Tangrot J."/>
            <person name="Rosling A."/>
        </authorList>
    </citation>
    <scope>NUCLEOTIDE SEQUENCE</scope>
    <source>
        <strain evidence="5">IN212</strain>
    </source>
</reference>
<feature type="region of interest" description="Disordered" evidence="3">
    <location>
        <begin position="294"/>
        <end position="315"/>
    </location>
</feature>
<dbReference type="SUPFAM" id="SSF88713">
    <property type="entry name" value="Glycoside hydrolase/deacetylase"/>
    <property type="match status" value="1"/>
</dbReference>
<accession>A0A9N9DJI7</accession>
<organism evidence="5 6">
    <name type="scientific">Racocetra fulgida</name>
    <dbReference type="NCBI Taxonomy" id="60492"/>
    <lineage>
        <taxon>Eukaryota</taxon>
        <taxon>Fungi</taxon>
        <taxon>Fungi incertae sedis</taxon>
        <taxon>Mucoromycota</taxon>
        <taxon>Glomeromycotina</taxon>
        <taxon>Glomeromycetes</taxon>
        <taxon>Diversisporales</taxon>
        <taxon>Gigasporaceae</taxon>
        <taxon>Racocetra</taxon>
    </lineage>
</organism>